<dbReference type="InterPro" id="IPR050469">
    <property type="entry name" value="Diguanylate_Cyclase"/>
</dbReference>
<reference evidence="8" key="1">
    <citation type="submission" date="2014-02" db="EMBL/GenBank/DDBJ databases">
        <title>Expanding our view of genomic diversity in Candidatus Accumulibacter clades.</title>
        <authorList>
            <person name="Skennerton C.T."/>
            <person name="Barr J.J."/>
            <person name="Slater F.R."/>
            <person name="Bond P.L."/>
            <person name="Tyson G.W."/>
        </authorList>
    </citation>
    <scope>NUCLEOTIDE SEQUENCE [LARGE SCALE GENOMIC DNA]</scope>
</reference>
<dbReference type="eggNOG" id="COG3706">
    <property type="taxonomic scope" value="Bacteria"/>
</dbReference>
<dbReference type="GO" id="GO:0043709">
    <property type="term" value="P:cell adhesion involved in single-species biofilm formation"/>
    <property type="evidence" value="ECO:0007669"/>
    <property type="project" value="TreeGrafter"/>
</dbReference>
<dbReference type="InterPro" id="IPR035938">
    <property type="entry name" value="Hemerythrin-like_sf"/>
</dbReference>
<evidence type="ECO:0000256" key="1">
    <source>
        <dbReference type="ARBA" id="ARBA00010587"/>
    </source>
</evidence>
<feature type="coiled-coil region" evidence="6">
    <location>
        <begin position="140"/>
        <end position="167"/>
    </location>
</feature>
<dbReference type="CDD" id="cd01949">
    <property type="entry name" value="GGDEF"/>
    <property type="match status" value="1"/>
</dbReference>
<dbReference type="InterPro" id="IPR029787">
    <property type="entry name" value="Nucleotide_cyclase"/>
</dbReference>
<dbReference type="InterPro" id="IPR013656">
    <property type="entry name" value="PAS_4"/>
</dbReference>
<dbReference type="Pfam" id="PF00990">
    <property type="entry name" value="GGDEF"/>
    <property type="match status" value="1"/>
</dbReference>
<evidence type="ECO:0000259" key="7">
    <source>
        <dbReference type="PROSITE" id="PS50887"/>
    </source>
</evidence>
<evidence type="ECO:0000313" key="8">
    <source>
        <dbReference type="EMBL" id="EXI90961.1"/>
    </source>
</evidence>
<sequence length="475" mass="52161">MIEDDMLHDATTDGVVPMAGLLAMLMNTGCAVGFGVKALDGSYRVANQTLEQLLSQGGRALLGKSDSELLPVDVMTALARADRRIRAGATAAAEEVELAVDARRARYLWLELPVLDQDRMLQAIASLVYACSPQQAPDSLLQTLDRLQQANQELQQTVAELEQLASTDKLTGLWNRRRLEDCVRREIERFERYQHPLSLLLFDIDCFKAINDRYGHATGDEVLQRVAALLQGGLRGADSLARWGGEEFVVLCPDTNRATARRLAERLRAQVGKARFPQVGQLTVSVGVAECDAGESWGEWFQRADEALYRAKAQGRNQVQLAPGADRPLGTGEGAAANFVQLVWRSAYECGNETIDGGHRQLFSNANDLLAAILSERSADDVKALVDRLLADVRQHFAEEEAVFVAAGFPDAAAHVALHRQLIAQSLRMGEDYSAGKQGLGEIFQFLAHDVVTKHLLGADRKFFDHLQRKATFAG</sequence>
<evidence type="ECO:0000256" key="5">
    <source>
        <dbReference type="ARBA" id="ARBA00034247"/>
    </source>
</evidence>
<dbReference type="PROSITE" id="PS00550">
    <property type="entry name" value="HEMERYTHRINS"/>
    <property type="match status" value="1"/>
</dbReference>
<dbReference type="GO" id="GO:0052621">
    <property type="term" value="F:diguanylate cyclase activity"/>
    <property type="evidence" value="ECO:0007669"/>
    <property type="project" value="UniProtKB-EC"/>
</dbReference>
<keyword evidence="9" id="KW-1185">Reference proteome</keyword>
<evidence type="ECO:0000256" key="4">
    <source>
        <dbReference type="ARBA" id="ARBA00023004"/>
    </source>
</evidence>
<keyword evidence="4" id="KW-0408">Iron</keyword>
<dbReference type="InterPro" id="IPR000160">
    <property type="entry name" value="GGDEF_dom"/>
</dbReference>
<gene>
    <name evidence="8" type="primary">ydaM_1</name>
    <name evidence="8" type="ORF">AW11_00302</name>
</gene>
<dbReference type="SUPFAM" id="SSF55073">
    <property type="entry name" value="Nucleotide cyclase"/>
    <property type="match status" value="1"/>
</dbReference>
<dbReference type="InterPro" id="IPR012312">
    <property type="entry name" value="Hemerythrin-like"/>
</dbReference>
<proteinExistence type="inferred from homology"/>
<dbReference type="EMBL" id="JEMY01000003">
    <property type="protein sequence ID" value="EXI90961.1"/>
    <property type="molecule type" value="Genomic_DNA"/>
</dbReference>
<dbReference type="NCBIfam" id="TIGR00254">
    <property type="entry name" value="GGDEF"/>
    <property type="match status" value="1"/>
</dbReference>
<dbReference type="AlphaFoldDB" id="A0A011PU99"/>
<keyword evidence="8" id="KW-0548">Nucleotidyltransferase</keyword>
<dbReference type="PANTHER" id="PTHR45138:SF9">
    <property type="entry name" value="DIGUANYLATE CYCLASE DGCM-RELATED"/>
    <property type="match status" value="1"/>
</dbReference>
<comment type="similarity">
    <text evidence="1">Belongs to the hemerythrin family.</text>
</comment>
<dbReference type="GO" id="GO:0005886">
    <property type="term" value="C:plasma membrane"/>
    <property type="evidence" value="ECO:0007669"/>
    <property type="project" value="TreeGrafter"/>
</dbReference>
<dbReference type="Pfam" id="PF08448">
    <property type="entry name" value="PAS_4"/>
    <property type="match status" value="1"/>
</dbReference>
<name>A0A011PU99_ACCRE</name>
<dbReference type="InterPro" id="IPR043128">
    <property type="entry name" value="Rev_trsase/Diguanyl_cyclase"/>
</dbReference>
<keyword evidence="3" id="KW-0479">Metal-binding</keyword>
<comment type="caution">
    <text evidence="8">The sequence shown here is derived from an EMBL/GenBank/DDBJ whole genome shotgun (WGS) entry which is preliminary data.</text>
</comment>
<evidence type="ECO:0000256" key="2">
    <source>
        <dbReference type="ARBA" id="ARBA00012528"/>
    </source>
</evidence>
<dbReference type="STRING" id="1454004.AW11_00302"/>
<dbReference type="InterPro" id="IPR016131">
    <property type="entry name" value="Haemerythrin_Fe_BS"/>
</dbReference>
<dbReference type="Proteomes" id="UP000022141">
    <property type="component" value="Unassembled WGS sequence"/>
</dbReference>
<dbReference type="InterPro" id="IPR012827">
    <property type="entry name" value="Hemerythrin_metal-bd"/>
</dbReference>
<dbReference type="FunFam" id="3.30.70.270:FF:000001">
    <property type="entry name" value="Diguanylate cyclase domain protein"/>
    <property type="match status" value="1"/>
</dbReference>
<dbReference type="Pfam" id="PF01814">
    <property type="entry name" value="Hemerythrin"/>
    <property type="match status" value="1"/>
</dbReference>
<accession>A0A011PU99</accession>
<dbReference type="SMART" id="SM00267">
    <property type="entry name" value="GGDEF"/>
    <property type="match status" value="1"/>
</dbReference>
<dbReference type="NCBIfam" id="TIGR02481">
    <property type="entry name" value="hemeryth_dom"/>
    <property type="match status" value="1"/>
</dbReference>
<feature type="domain" description="GGDEF" evidence="7">
    <location>
        <begin position="195"/>
        <end position="324"/>
    </location>
</feature>
<evidence type="ECO:0000313" key="9">
    <source>
        <dbReference type="Proteomes" id="UP000022141"/>
    </source>
</evidence>
<dbReference type="CDD" id="cd12107">
    <property type="entry name" value="Hemerythrin"/>
    <property type="match status" value="1"/>
</dbReference>
<dbReference type="Gene3D" id="1.20.120.50">
    <property type="entry name" value="Hemerythrin-like"/>
    <property type="match status" value="1"/>
</dbReference>
<dbReference type="GO" id="GO:1902201">
    <property type="term" value="P:negative regulation of bacterial-type flagellum-dependent cell motility"/>
    <property type="evidence" value="ECO:0007669"/>
    <property type="project" value="TreeGrafter"/>
</dbReference>
<dbReference type="GO" id="GO:0046872">
    <property type="term" value="F:metal ion binding"/>
    <property type="evidence" value="ECO:0007669"/>
    <property type="project" value="UniProtKB-KW"/>
</dbReference>
<comment type="catalytic activity">
    <reaction evidence="5">
        <text>2 GTP = 3',3'-c-di-GMP + 2 diphosphate</text>
        <dbReference type="Rhea" id="RHEA:24898"/>
        <dbReference type="ChEBI" id="CHEBI:33019"/>
        <dbReference type="ChEBI" id="CHEBI:37565"/>
        <dbReference type="ChEBI" id="CHEBI:58805"/>
        <dbReference type="EC" id="2.7.7.65"/>
    </reaction>
</comment>
<keyword evidence="6" id="KW-0175">Coiled coil</keyword>
<dbReference type="SUPFAM" id="SSF47188">
    <property type="entry name" value="Hemerythrin-like"/>
    <property type="match status" value="1"/>
</dbReference>
<evidence type="ECO:0000256" key="3">
    <source>
        <dbReference type="ARBA" id="ARBA00022723"/>
    </source>
</evidence>
<dbReference type="PATRIC" id="fig|1454004.3.peg.311"/>
<dbReference type="eggNOG" id="COG2703">
    <property type="taxonomic scope" value="Bacteria"/>
</dbReference>
<dbReference type="Gene3D" id="3.30.70.270">
    <property type="match status" value="1"/>
</dbReference>
<dbReference type="EC" id="2.7.7.65" evidence="2"/>
<dbReference type="PANTHER" id="PTHR45138">
    <property type="entry name" value="REGULATORY COMPONENTS OF SENSORY TRANSDUCTION SYSTEM"/>
    <property type="match status" value="1"/>
</dbReference>
<organism evidence="8 9">
    <name type="scientific">Accumulibacter regalis</name>
    <dbReference type="NCBI Taxonomy" id="522306"/>
    <lineage>
        <taxon>Bacteria</taxon>
        <taxon>Pseudomonadati</taxon>
        <taxon>Pseudomonadota</taxon>
        <taxon>Betaproteobacteria</taxon>
        <taxon>Candidatus Accumulibacter</taxon>
    </lineage>
</organism>
<protein>
    <recommendedName>
        <fullName evidence="2">diguanylate cyclase</fullName>
        <ecNumber evidence="2">2.7.7.65</ecNumber>
    </recommendedName>
</protein>
<dbReference type="PROSITE" id="PS50887">
    <property type="entry name" value="GGDEF"/>
    <property type="match status" value="1"/>
</dbReference>
<evidence type="ECO:0000256" key="6">
    <source>
        <dbReference type="SAM" id="Coils"/>
    </source>
</evidence>
<keyword evidence="8" id="KW-0808">Transferase</keyword>